<evidence type="ECO:0000313" key="6">
    <source>
        <dbReference type="EMBL" id="KAK1368465.1"/>
    </source>
</evidence>
<dbReference type="Gene3D" id="3.10.450.50">
    <property type="match status" value="1"/>
</dbReference>
<evidence type="ECO:0000259" key="4">
    <source>
        <dbReference type="PROSITE" id="PS50102"/>
    </source>
</evidence>
<dbReference type="EMBL" id="JAUIZM010000008">
    <property type="protein sequence ID" value="KAK1368465.1"/>
    <property type="molecule type" value="Genomic_DNA"/>
</dbReference>
<feature type="compositionally biased region" description="Basic and acidic residues" evidence="3">
    <location>
        <begin position="207"/>
        <end position="220"/>
    </location>
</feature>
<dbReference type="InterPro" id="IPR039539">
    <property type="entry name" value="Ras_GTPase_bind_prot"/>
</dbReference>
<dbReference type="CDD" id="cd00780">
    <property type="entry name" value="NTF2"/>
    <property type="match status" value="1"/>
</dbReference>
<dbReference type="SUPFAM" id="SSF54427">
    <property type="entry name" value="NTF2-like"/>
    <property type="match status" value="1"/>
</dbReference>
<feature type="compositionally biased region" description="Basic and acidic residues" evidence="3">
    <location>
        <begin position="391"/>
        <end position="400"/>
    </location>
</feature>
<dbReference type="PROSITE" id="PS50177">
    <property type="entry name" value="NTF2_DOMAIN"/>
    <property type="match status" value="1"/>
</dbReference>
<keyword evidence="1 2" id="KW-0694">RNA-binding</keyword>
<dbReference type="InterPro" id="IPR012677">
    <property type="entry name" value="Nucleotide-bd_a/b_plait_sf"/>
</dbReference>
<dbReference type="Pfam" id="PF00076">
    <property type="entry name" value="RRM_1"/>
    <property type="match status" value="1"/>
</dbReference>
<dbReference type="InterPro" id="IPR035979">
    <property type="entry name" value="RBD_domain_sf"/>
</dbReference>
<dbReference type="PROSITE" id="PS50102">
    <property type="entry name" value="RRM"/>
    <property type="match status" value="1"/>
</dbReference>
<dbReference type="PANTHER" id="PTHR10693">
    <property type="entry name" value="RAS GTPASE-ACTIVATING PROTEIN-BINDING PROTEIN"/>
    <property type="match status" value="1"/>
</dbReference>
<name>A0AAD8HJH4_9APIA</name>
<organism evidence="6 7">
    <name type="scientific">Heracleum sosnowskyi</name>
    <dbReference type="NCBI Taxonomy" id="360622"/>
    <lineage>
        <taxon>Eukaryota</taxon>
        <taxon>Viridiplantae</taxon>
        <taxon>Streptophyta</taxon>
        <taxon>Embryophyta</taxon>
        <taxon>Tracheophyta</taxon>
        <taxon>Spermatophyta</taxon>
        <taxon>Magnoliopsida</taxon>
        <taxon>eudicotyledons</taxon>
        <taxon>Gunneridae</taxon>
        <taxon>Pentapetalae</taxon>
        <taxon>asterids</taxon>
        <taxon>campanulids</taxon>
        <taxon>Apiales</taxon>
        <taxon>Apiaceae</taxon>
        <taxon>Apioideae</taxon>
        <taxon>apioid superclade</taxon>
        <taxon>Tordylieae</taxon>
        <taxon>Tordyliinae</taxon>
        <taxon>Heracleum</taxon>
    </lineage>
</organism>
<dbReference type="SMART" id="SM00360">
    <property type="entry name" value="RRM"/>
    <property type="match status" value="1"/>
</dbReference>
<dbReference type="Proteomes" id="UP001237642">
    <property type="component" value="Unassembled WGS sequence"/>
</dbReference>
<sequence>MKYEAAPVSPTLSAQQVADAFVLQYYHILRMSPENLHKFYKDYSIMAHPGSEGKMVSATTMQGINDAVMSCTYKGCDPNVEAVHAQESIMGSVIVGVTGTLTDKENIKTKFAQTFFLAPQESGGFYVRNDILYLLDMDEPKALLSGPPEVPEVSEAVPKSPTALSPKNSEAADVVNDEQVTISVSDPTPKEASEILKKSSTPASPKKKSELPVKKSDENVPEDSFKKISYASVLAKEARISTSPQVPSPPVAGLTKAGPTAPPKAVSSPLDGAPDTKDGLSAEAPKGIHIKDLPPDMTKEALLEEVKKFGTVRPNSVHIREYPEDGYRFAFVEFESAKSARSAVEAGGIRIGGWKFEVQYKRSPNQGGNSQGRPVQGRGGYQNDNSGSRVWEGRGGKDGEPSGSNWRSSTQDHVRGGSSTATKRNSGLTVRV</sequence>
<feature type="domain" description="NTF2" evidence="5">
    <location>
        <begin position="17"/>
        <end position="134"/>
    </location>
</feature>
<feature type="compositionally biased region" description="Low complexity" evidence="3">
    <location>
        <begin position="145"/>
        <end position="161"/>
    </location>
</feature>
<dbReference type="AlphaFoldDB" id="A0AAD8HJH4"/>
<feature type="region of interest" description="Disordered" evidence="3">
    <location>
        <begin position="145"/>
        <end position="220"/>
    </location>
</feature>
<keyword evidence="7" id="KW-1185">Reference proteome</keyword>
<dbReference type="CDD" id="cd00590">
    <property type="entry name" value="RRM_SF"/>
    <property type="match status" value="1"/>
</dbReference>
<dbReference type="Gene3D" id="3.30.70.330">
    <property type="match status" value="1"/>
</dbReference>
<dbReference type="GO" id="GO:1990904">
    <property type="term" value="C:ribonucleoprotein complex"/>
    <property type="evidence" value="ECO:0007669"/>
    <property type="project" value="TreeGrafter"/>
</dbReference>
<feature type="region of interest" description="Disordered" evidence="3">
    <location>
        <begin position="361"/>
        <end position="432"/>
    </location>
</feature>
<dbReference type="GO" id="GO:0005829">
    <property type="term" value="C:cytosol"/>
    <property type="evidence" value="ECO:0007669"/>
    <property type="project" value="TreeGrafter"/>
</dbReference>
<feature type="compositionally biased region" description="Polar residues" evidence="3">
    <location>
        <begin position="362"/>
        <end position="373"/>
    </location>
</feature>
<evidence type="ECO:0000256" key="2">
    <source>
        <dbReference type="PROSITE-ProRule" id="PRU00176"/>
    </source>
</evidence>
<gene>
    <name evidence="6" type="ORF">POM88_034557</name>
</gene>
<evidence type="ECO:0000313" key="7">
    <source>
        <dbReference type="Proteomes" id="UP001237642"/>
    </source>
</evidence>
<accession>A0AAD8HJH4</accession>
<dbReference type="InterPro" id="IPR032710">
    <property type="entry name" value="NTF2-like_dom_sf"/>
</dbReference>
<feature type="domain" description="RRM" evidence="4">
    <location>
        <begin position="286"/>
        <end position="363"/>
    </location>
</feature>
<reference evidence="6" key="2">
    <citation type="submission" date="2023-05" db="EMBL/GenBank/DDBJ databases">
        <authorList>
            <person name="Schelkunov M.I."/>
        </authorList>
    </citation>
    <scope>NUCLEOTIDE SEQUENCE</scope>
    <source>
        <strain evidence="6">Hsosn_3</strain>
        <tissue evidence="6">Leaf</tissue>
    </source>
</reference>
<evidence type="ECO:0000256" key="3">
    <source>
        <dbReference type="SAM" id="MobiDB-lite"/>
    </source>
</evidence>
<feature type="compositionally biased region" description="Polar residues" evidence="3">
    <location>
        <begin position="416"/>
        <end position="432"/>
    </location>
</feature>
<reference evidence="6" key="1">
    <citation type="submission" date="2023-02" db="EMBL/GenBank/DDBJ databases">
        <title>Genome of toxic invasive species Heracleum sosnowskyi carries increased number of genes despite the absence of recent whole-genome duplications.</title>
        <authorList>
            <person name="Schelkunov M."/>
            <person name="Shtratnikova V."/>
            <person name="Makarenko M."/>
            <person name="Klepikova A."/>
            <person name="Omelchenko D."/>
            <person name="Novikova G."/>
            <person name="Obukhova E."/>
            <person name="Bogdanov V."/>
            <person name="Penin A."/>
            <person name="Logacheva M."/>
        </authorList>
    </citation>
    <scope>NUCLEOTIDE SEQUENCE</scope>
    <source>
        <strain evidence="6">Hsosn_3</strain>
        <tissue evidence="6">Leaf</tissue>
    </source>
</reference>
<dbReference type="PANTHER" id="PTHR10693:SF70">
    <property type="entry name" value="NUCLEOTIDE-BINDING ALPHA-BETA PLAIT DOMAIN, NTF2-LIKE DOMAIN PROTEIN-RELATED"/>
    <property type="match status" value="1"/>
</dbReference>
<dbReference type="InterPro" id="IPR018222">
    <property type="entry name" value="Nuclear_transport_factor_2_euk"/>
</dbReference>
<evidence type="ECO:0000259" key="5">
    <source>
        <dbReference type="PROSITE" id="PS50177"/>
    </source>
</evidence>
<dbReference type="InterPro" id="IPR000504">
    <property type="entry name" value="RRM_dom"/>
</dbReference>
<protein>
    <submittedName>
        <fullName evidence="6">Uncharacterized protein</fullName>
    </submittedName>
</protein>
<feature type="region of interest" description="Disordered" evidence="3">
    <location>
        <begin position="238"/>
        <end position="295"/>
    </location>
</feature>
<comment type="caution">
    <text evidence="6">The sequence shown here is derived from an EMBL/GenBank/DDBJ whole genome shotgun (WGS) entry which is preliminary data.</text>
</comment>
<dbReference type="SUPFAM" id="SSF54928">
    <property type="entry name" value="RNA-binding domain, RBD"/>
    <property type="match status" value="1"/>
</dbReference>
<dbReference type="InterPro" id="IPR002075">
    <property type="entry name" value="NTF2_dom"/>
</dbReference>
<dbReference type="Pfam" id="PF02136">
    <property type="entry name" value="NTF2"/>
    <property type="match status" value="1"/>
</dbReference>
<dbReference type="GO" id="GO:0003729">
    <property type="term" value="F:mRNA binding"/>
    <property type="evidence" value="ECO:0007669"/>
    <property type="project" value="TreeGrafter"/>
</dbReference>
<evidence type="ECO:0000256" key="1">
    <source>
        <dbReference type="ARBA" id="ARBA00022884"/>
    </source>
</evidence>
<feature type="compositionally biased region" description="Basic and acidic residues" evidence="3">
    <location>
        <begin position="188"/>
        <end position="197"/>
    </location>
</feature>
<proteinExistence type="predicted"/>